<sequence length="483" mass="51255">MRKHACLTLALAAVLAASGCATLVPATPEAQAGIPAEWPLPEVTPTDAESAAEASALPMADIGWRDFFADPRLEQLVGLALDNNRDLRVAILNVERARAQYRIQRADRLPSIGAEVEMVRQGGDRPVTEAYTAGIGLAAFELDLFGRVRNLGEAALQQYLSTDEAQRATQLSLVAEVASAWLTLAADQEQLRLSEQAMETYLQTLDLTVKRHALGATSALEVEQVRTQVATARTDVERLKGQVARDRNALDLLAGAPVDASLLPAADARVDAVTGIAAVPAGLDADVLLRRPDVIAAEHRLLAASANIGAARAAFFPSISLTGSIGSASDELSGLFDSGTRVWSFIPRLNLPIFQGGRLRASLGMATADRDIALAEYEKAIQSGFREVADALVSSESLAKQVRAQQDLVDAATRAEGLARARYEAGVDSHLVALDAQRTLYGAQQALVATRLAEQANRVTLYRVLGGGWREDSVAPVAQATGG</sequence>
<comment type="caution">
    <text evidence="3">The sequence shown here is derived from an EMBL/GenBank/DDBJ whole genome shotgun (WGS) entry which is preliminary data.</text>
</comment>
<keyword evidence="4" id="KW-1185">Reference proteome</keyword>
<dbReference type="Proteomes" id="UP000599009">
    <property type="component" value="Unassembled WGS sequence"/>
</dbReference>
<gene>
    <name evidence="3" type="primary">oprM</name>
    <name evidence="3" type="ORF">GCM10011394_03140</name>
</gene>
<reference evidence="4" key="1">
    <citation type="journal article" date="2019" name="Int. J. Syst. Evol. Microbiol.">
        <title>The Global Catalogue of Microorganisms (GCM) 10K type strain sequencing project: providing services to taxonomists for standard genome sequencing and annotation.</title>
        <authorList>
            <consortium name="The Broad Institute Genomics Platform"/>
            <consortium name="The Broad Institute Genome Sequencing Center for Infectious Disease"/>
            <person name="Wu L."/>
            <person name="Ma J."/>
        </authorList>
    </citation>
    <scope>NUCLEOTIDE SEQUENCE [LARGE SCALE GENOMIC DNA]</scope>
    <source>
        <strain evidence="4">CGMCC 1.8985</strain>
    </source>
</reference>
<dbReference type="SUPFAM" id="SSF56954">
    <property type="entry name" value="Outer membrane efflux proteins (OEP)"/>
    <property type="match status" value="1"/>
</dbReference>
<organism evidence="3 4">
    <name type="scientific">Luteimonas terricola</name>
    <dbReference type="NCBI Taxonomy" id="645597"/>
    <lineage>
        <taxon>Bacteria</taxon>
        <taxon>Pseudomonadati</taxon>
        <taxon>Pseudomonadota</taxon>
        <taxon>Gammaproteobacteria</taxon>
        <taxon>Lysobacterales</taxon>
        <taxon>Lysobacteraceae</taxon>
        <taxon>Luteimonas</taxon>
    </lineage>
</organism>
<name>A0ABQ2E8P8_9GAMM</name>
<dbReference type="EMBL" id="BMME01000001">
    <property type="protein sequence ID" value="GGJ97619.1"/>
    <property type="molecule type" value="Genomic_DNA"/>
</dbReference>
<accession>A0ABQ2E8P8</accession>
<feature type="chain" id="PRO_5044964530" evidence="2">
    <location>
        <begin position="27"/>
        <end position="483"/>
    </location>
</feature>
<evidence type="ECO:0000313" key="4">
    <source>
        <dbReference type="Proteomes" id="UP000599009"/>
    </source>
</evidence>
<keyword evidence="2" id="KW-0564">Palmitate</keyword>
<dbReference type="RefSeq" id="WP_132985743.1">
    <property type="nucleotide sequence ID" value="NZ_BMME01000001.1"/>
</dbReference>
<evidence type="ECO:0000256" key="1">
    <source>
        <dbReference type="ARBA" id="ARBA00007613"/>
    </source>
</evidence>
<feature type="signal peptide" evidence="2">
    <location>
        <begin position="1"/>
        <end position="26"/>
    </location>
</feature>
<keyword evidence="2" id="KW-0472">Membrane</keyword>
<dbReference type="Pfam" id="PF02321">
    <property type="entry name" value="OEP"/>
    <property type="match status" value="2"/>
</dbReference>
<dbReference type="PANTHER" id="PTHR30203:SF32">
    <property type="entry name" value="CATION EFFLUX SYSTEM PROTEIN CUSC"/>
    <property type="match status" value="1"/>
</dbReference>
<proteinExistence type="inferred from homology"/>
<dbReference type="NCBIfam" id="TIGR01845">
    <property type="entry name" value="outer_NodT"/>
    <property type="match status" value="1"/>
</dbReference>
<keyword evidence="2" id="KW-1134">Transmembrane beta strand</keyword>
<comment type="similarity">
    <text evidence="1 2">Belongs to the outer membrane factor (OMF) (TC 1.B.17) family.</text>
</comment>
<dbReference type="InterPro" id="IPR003423">
    <property type="entry name" value="OMP_efflux"/>
</dbReference>
<evidence type="ECO:0000313" key="3">
    <source>
        <dbReference type="EMBL" id="GGJ97619.1"/>
    </source>
</evidence>
<dbReference type="InterPro" id="IPR010131">
    <property type="entry name" value="MdtP/NodT-like"/>
</dbReference>
<keyword evidence="2" id="KW-0449">Lipoprotein</keyword>
<keyword evidence="2" id="KW-0732">Signal</keyword>
<protein>
    <submittedName>
        <fullName evidence="3">Multidrug transporter</fullName>
    </submittedName>
</protein>
<comment type="subcellular location">
    <subcellularLocation>
        <location evidence="2">Cell outer membrane</location>
        <topology evidence="2">Lipid-anchor</topology>
    </subcellularLocation>
</comment>
<dbReference type="PANTHER" id="PTHR30203">
    <property type="entry name" value="OUTER MEMBRANE CATION EFFLUX PROTEIN"/>
    <property type="match status" value="1"/>
</dbReference>
<dbReference type="PROSITE" id="PS51257">
    <property type="entry name" value="PROKAR_LIPOPROTEIN"/>
    <property type="match status" value="1"/>
</dbReference>
<dbReference type="Gene3D" id="2.20.200.10">
    <property type="entry name" value="Outer membrane efflux proteins (OEP)"/>
    <property type="match status" value="1"/>
</dbReference>
<keyword evidence="2" id="KW-0812">Transmembrane</keyword>
<evidence type="ECO:0000256" key="2">
    <source>
        <dbReference type="RuleBase" id="RU362097"/>
    </source>
</evidence>
<dbReference type="Gene3D" id="1.20.1600.10">
    <property type="entry name" value="Outer membrane efflux proteins (OEP)"/>
    <property type="match status" value="1"/>
</dbReference>